<keyword evidence="2" id="KW-0677">Repeat</keyword>
<accession>A0A8J5CFB5</accession>
<evidence type="ECO:0000256" key="2">
    <source>
        <dbReference type="ARBA" id="ARBA00022737"/>
    </source>
</evidence>
<dbReference type="Proteomes" id="UP000770661">
    <property type="component" value="Unassembled WGS sequence"/>
</dbReference>
<evidence type="ECO:0000256" key="1">
    <source>
        <dbReference type="ARBA" id="ARBA00022574"/>
    </source>
</evidence>
<dbReference type="GO" id="GO:0032040">
    <property type="term" value="C:small-subunit processome"/>
    <property type="evidence" value="ECO:0007669"/>
    <property type="project" value="TreeGrafter"/>
</dbReference>
<dbReference type="GO" id="GO:0000462">
    <property type="term" value="P:maturation of SSU-rRNA from tricistronic rRNA transcript (SSU-rRNA, 5.8S rRNA, LSU-rRNA)"/>
    <property type="evidence" value="ECO:0007669"/>
    <property type="project" value="TreeGrafter"/>
</dbReference>
<keyword evidence="1" id="KW-0853">WD repeat</keyword>
<reference evidence="4" key="1">
    <citation type="submission" date="2020-07" db="EMBL/GenBank/DDBJ databases">
        <title>The High-quality genome of the commercially important snow crab, Chionoecetes opilio.</title>
        <authorList>
            <person name="Jeong J.-H."/>
            <person name="Ryu S."/>
        </authorList>
    </citation>
    <scope>NUCLEOTIDE SEQUENCE</scope>
    <source>
        <strain evidence="4">MADBK_172401_WGS</strain>
        <tissue evidence="4">Digestive gland</tissue>
    </source>
</reference>
<protein>
    <submittedName>
        <fullName evidence="4">Periodic tryptophan protein 2</fullName>
    </submittedName>
</protein>
<dbReference type="Pfam" id="PF04003">
    <property type="entry name" value="Utp12"/>
    <property type="match status" value="1"/>
</dbReference>
<dbReference type="PANTHER" id="PTHR19858">
    <property type="entry name" value="WD40 REPEAT PROTEIN"/>
    <property type="match status" value="1"/>
</dbReference>
<dbReference type="PANTHER" id="PTHR19858:SF0">
    <property type="entry name" value="PERIODIC TRYPTOPHAN PROTEIN 2 HOMOLOG"/>
    <property type="match status" value="1"/>
</dbReference>
<dbReference type="InterPro" id="IPR007148">
    <property type="entry name" value="SSU_processome_Utp12"/>
</dbReference>
<comment type="caution">
    <text evidence="4">The sequence shown here is derived from an EMBL/GenBank/DDBJ whole genome shotgun (WGS) entry which is preliminary data.</text>
</comment>
<keyword evidence="5" id="KW-1185">Reference proteome</keyword>
<dbReference type="GO" id="GO:0034388">
    <property type="term" value="C:Pwp2p-containing subcomplex of 90S preribosome"/>
    <property type="evidence" value="ECO:0007669"/>
    <property type="project" value="TreeGrafter"/>
</dbReference>
<dbReference type="GO" id="GO:0000028">
    <property type="term" value="P:ribosomal small subunit assembly"/>
    <property type="evidence" value="ECO:0007669"/>
    <property type="project" value="TreeGrafter"/>
</dbReference>
<dbReference type="EMBL" id="JACEEZ010025293">
    <property type="protein sequence ID" value="KAG0702293.1"/>
    <property type="molecule type" value="Genomic_DNA"/>
</dbReference>
<name>A0A8J5CFB5_CHIOP</name>
<feature type="domain" description="Small-subunit processome Utp12" evidence="3">
    <location>
        <begin position="101"/>
        <end position="185"/>
    </location>
</feature>
<dbReference type="InterPro" id="IPR027145">
    <property type="entry name" value="PWP2"/>
</dbReference>
<organism evidence="4 5">
    <name type="scientific">Chionoecetes opilio</name>
    <name type="common">Atlantic snow crab</name>
    <name type="synonym">Cancer opilio</name>
    <dbReference type="NCBI Taxonomy" id="41210"/>
    <lineage>
        <taxon>Eukaryota</taxon>
        <taxon>Metazoa</taxon>
        <taxon>Ecdysozoa</taxon>
        <taxon>Arthropoda</taxon>
        <taxon>Crustacea</taxon>
        <taxon>Multicrustacea</taxon>
        <taxon>Malacostraca</taxon>
        <taxon>Eumalacostraca</taxon>
        <taxon>Eucarida</taxon>
        <taxon>Decapoda</taxon>
        <taxon>Pleocyemata</taxon>
        <taxon>Brachyura</taxon>
        <taxon>Eubrachyura</taxon>
        <taxon>Majoidea</taxon>
        <taxon>Majidae</taxon>
        <taxon>Chionoecetes</taxon>
    </lineage>
</organism>
<evidence type="ECO:0000313" key="4">
    <source>
        <dbReference type="EMBL" id="KAG0702293.1"/>
    </source>
</evidence>
<dbReference type="OrthoDB" id="3142434at2759"/>
<evidence type="ECO:0000313" key="5">
    <source>
        <dbReference type="Proteomes" id="UP000770661"/>
    </source>
</evidence>
<gene>
    <name evidence="4" type="primary">PWP2_0</name>
    <name evidence="4" type="ORF">GWK47_000213</name>
</gene>
<proteinExistence type="predicted"/>
<sequence length="186" mass="21081">MDEIINRRKMAENGINLALVEERDDERSEKVAIKLPGTRQGDMSRRAFRPEVRVSYLTFSPTGRSWAASTSEGLLVYSLDTDWLFDPLDLDFSNTPSAVKQKIKEKDYSTVNVVVSNLTQLYVEKMLAYLAEAIESTRHIGLYSQWTTALVTSHGHTLKTRSPQIMSILNGLQKSLILHHNNLTKV</sequence>
<dbReference type="AlphaFoldDB" id="A0A8J5CFB5"/>
<evidence type="ECO:0000259" key="3">
    <source>
        <dbReference type="Pfam" id="PF04003"/>
    </source>
</evidence>